<evidence type="ECO:0000259" key="2">
    <source>
        <dbReference type="Pfam" id="PF00725"/>
    </source>
</evidence>
<dbReference type="InterPro" id="IPR006176">
    <property type="entry name" value="3-OHacyl-CoA_DH_NAD-bd"/>
</dbReference>
<accession>A0A8B6XBC8</accession>
<keyword evidence="1" id="KW-0560">Oxidoreductase</keyword>
<dbReference type="RefSeq" id="WP_084545055.1">
    <property type="nucleotide sequence ID" value="NZ_AXWS01000013.1"/>
</dbReference>
<dbReference type="InterPro" id="IPR006108">
    <property type="entry name" value="3HC_DH_C"/>
</dbReference>
<dbReference type="GO" id="GO:0016616">
    <property type="term" value="F:oxidoreductase activity, acting on the CH-OH group of donors, NAD or NADP as acceptor"/>
    <property type="evidence" value="ECO:0007669"/>
    <property type="project" value="InterPro"/>
</dbReference>
<feature type="domain" description="3-hydroxyacyl-CoA dehydrogenase NAD binding" evidence="3">
    <location>
        <begin position="33"/>
        <end position="209"/>
    </location>
</feature>
<dbReference type="InterPro" id="IPR036291">
    <property type="entry name" value="NAD(P)-bd_dom_sf"/>
</dbReference>
<proteinExistence type="predicted"/>
<feature type="domain" description="3-hydroxyacyl-CoA dehydrogenase C-terminal" evidence="2">
    <location>
        <begin position="213"/>
        <end position="309"/>
    </location>
</feature>
<protein>
    <submittedName>
        <fullName evidence="6">3-hydroxyacyl-CoA dehydrogenase NAD-binding domain-containing protein</fullName>
    </submittedName>
</protein>
<evidence type="ECO:0000256" key="1">
    <source>
        <dbReference type="ARBA" id="ARBA00023002"/>
    </source>
</evidence>
<organism evidence="5 6">
    <name type="scientific">Derxia gummosa DSM 723</name>
    <dbReference type="NCBI Taxonomy" id="1121388"/>
    <lineage>
        <taxon>Bacteria</taxon>
        <taxon>Pseudomonadati</taxon>
        <taxon>Pseudomonadota</taxon>
        <taxon>Betaproteobacteria</taxon>
        <taxon>Burkholderiales</taxon>
        <taxon>Alcaligenaceae</taxon>
        <taxon>Derxia</taxon>
    </lineage>
</organism>
<dbReference type="PANTHER" id="PTHR48075:SF5">
    <property type="entry name" value="3-HYDROXYBUTYRYL-COA DEHYDROGENASE"/>
    <property type="match status" value="1"/>
</dbReference>
<feature type="domain" description="3-hydroxybutyryl-CoA dehydrogenase reduced Rossmann-fold" evidence="4">
    <location>
        <begin position="415"/>
        <end position="486"/>
    </location>
</feature>
<dbReference type="SUPFAM" id="SSF48179">
    <property type="entry name" value="6-phosphogluconate dehydrogenase C-terminal domain-like"/>
    <property type="match status" value="2"/>
</dbReference>
<reference evidence="6" key="1">
    <citation type="journal article" date="1987" name="Proc. Natl. Acad. Sci. U.S.A.">
        <title>Structure of L-3-hydroxyacyl-coenzyme A dehydrogenase: preliminary chain tracing at 2.8-A resolution.</title>
        <authorList>
            <person name="Birktoft J.J."/>
            <person name="Holden H.M."/>
            <person name="Hamlin R."/>
            <person name="Xuong N.H."/>
            <person name="Banaszak L.J."/>
        </authorList>
    </citation>
    <scope>NUCLEOTIDE SEQUENCE</scope>
</reference>
<evidence type="ECO:0000259" key="4">
    <source>
        <dbReference type="Pfam" id="PF18321"/>
    </source>
</evidence>
<evidence type="ECO:0000313" key="6">
    <source>
        <dbReference type="RefSeq" id="WP_084545055.1"/>
    </source>
</evidence>
<dbReference type="AlphaFoldDB" id="A0A8B6XBC8"/>
<dbReference type="InterPro" id="IPR041040">
    <property type="entry name" value="3HCDH_RFF"/>
</dbReference>
<sequence length="574" mass="57909">MNAPAIATQLSLAERAAGVPAEKPADKASALVVGVIGAGTMGAGIAQIAAAAGHTVRVHDARDGAAAEAVAKLGKTFGALVAKGKMPADAAADAVARLMPAASLAELADCGLVVEAIVERLDVKNALFRELEAIVAPDAILATNTSSISVTAIARGLAHPERVAGLHFFNPVPLMKLVEVVSGLATAPDVADRLHALAGAWGKTAVRARSTPGFIVNRIARPFYAEALLLLQEQRATPDAIDAALRSAGFRMGPCELMDLIGHDVNFAVTSSVFEAFHADRRFVPSIVQRELVDGGMLGRKTGQGFYRYGEGGVMQAVTASAGLAGVVSNGVDAGAANGAHPESSPAGLPARVVVRGGGELAERLATSLHAAGCMVVRDSATATSSAGAAFAGVAAGTAVAGGEPVGVIAGSLRLWLTDGRPAAQRAADDSHPPTAVFDLPLATPAEGRPVLAVAFAPACSAEQRALAGAVLAAAGFDATETGDAPGLIVARTVAMLVNEAADAVQQGVCSAADADTAMKLGTNYPAGPFEWLARLGVGNVVGLLDAIGAATGSERYRVSPWLRERAWAGRAAA</sequence>
<dbReference type="InterPro" id="IPR008927">
    <property type="entry name" value="6-PGluconate_DH-like_C_sf"/>
</dbReference>
<dbReference type="PANTHER" id="PTHR48075">
    <property type="entry name" value="3-HYDROXYACYL-COA DEHYDROGENASE FAMILY PROTEIN"/>
    <property type="match status" value="1"/>
</dbReference>
<dbReference type="OrthoDB" id="5287258at2"/>
<dbReference type="Gene3D" id="3.40.50.720">
    <property type="entry name" value="NAD(P)-binding Rossmann-like Domain"/>
    <property type="match status" value="1"/>
</dbReference>
<dbReference type="Gene3D" id="1.10.1040.50">
    <property type="match status" value="2"/>
</dbReference>
<evidence type="ECO:0000259" key="3">
    <source>
        <dbReference type="Pfam" id="PF02737"/>
    </source>
</evidence>
<dbReference type="Proteomes" id="UP000675920">
    <property type="component" value="Unplaced"/>
</dbReference>
<feature type="domain" description="3-hydroxyacyl-CoA dehydrogenase C-terminal" evidence="2">
    <location>
        <begin position="487"/>
        <end position="571"/>
    </location>
</feature>
<dbReference type="Pfam" id="PF18321">
    <property type="entry name" value="3HCDH_RFF"/>
    <property type="match status" value="1"/>
</dbReference>
<dbReference type="SUPFAM" id="SSF51735">
    <property type="entry name" value="NAD(P)-binding Rossmann-fold domains"/>
    <property type="match status" value="1"/>
</dbReference>
<dbReference type="GO" id="GO:0070403">
    <property type="term" value="F:NAD+ binding"/>
    <property type="evidence" value="ECO:0007669"/>
    <property type="project" value="InterPro"/>
</dbReference>
<dbReference type="Pfam" id="PF00725">
    <property type="entry name" value="3HCDH"/>
    <property type="match status" value="2"/>
</dbReference>
<reference evidence="6" key="2">
    <citation type="submission" date="2025-08" db="UniProtKB">
        <authorList>
            <consortium name="RefSeq"/>
        </authorList>
    </citation>
    <scope>IDENTIFICATION</scope>
</reference>
<keyword evidence="5" id="KW-1185">Reference proteome</keyword>
<name>A0A8B6XBC8_9BURK</name>
<evidence type="ECO:0000313" key="5">
    <source>
        <dbReference type="Proteomes" id="UP000675920"/>
    </source>
</evidence>
<dbReference type="FunFam" id="3.40.50.720:FF:000009">
    <property type="entry name" value="Fatty oxidation complex, alpha subunit"/>
    <property type="match status" value="1"/>
</dbReference>
<dbReference type="GO" id="GO:0006631">
    <property type="term" value="P:fatty acid metabolic process"/>
    <property type="evidence" value="ECO:0007669"/>
    <property type="project" value="InterPro"/>
</dbReference>
<dbReference type="Pfam" id="PF02737">
    <property type="entry name" value="3HCDH_N"/>
    <property type="match status" value="1"/>
</dbReference>